<dbReference type="Proteomes" id="UP000267521">
    <property type="component" value="Unassembled WGS sequence"/>
</dbReference>
<name>A0A3M6QEV2_9BURK</name>
<reference evidence="4 5" key="1">
    <citation type="submission" date="2018-10" db="EMBL/GenBank/DDBJ databases">
        <title>Comamonadaceae CDC group NO-1 genome sequencing and assembly.</title>
        <authorList>
            <person name="Bernier A.-M."/>
            <person name="Bernard K."/>
        </authorList>
    </citation>
    <scope>NUCLEOTIDE SEQUENCE [LARGE SCALE GENOMIC DNA]</scope>
    <source>
        <strain evidence="3 4">NML161473</strain>
        <strain evidence="2 5">NML970147</strain>
    </source>
</reference>
<gene>
    <name evidence="3" type="ORF">EBQ25_03295</name>
    <name evidence="2" type="ORF">EBQ26_01175</name>
</gene>
<feature type="transmembrane region" description="Helical" evidence="1">
    <location>
        <begin position="107"/>
        <end position="125"/>
    </location>
</feature>
<evidence type="ECO:0000313" key="5">
    <source>
        <dbReference type="Proteomes" id="UP000267521"/>
    </source>
</evidence>
<comment type="caution">
    <text evidence="2">The sequence shown here is derived from an EMBL/GenBank/DDBJ whole genome shotgun (WGS) entry which is preliminary data.</text>
</comment>
<feature type="transmembrane region" description="Helical" evidence="1">
    <location>
        <begin position="84"/>
        <end position="101"/>
    </location>
</feature>
<evidence type="ECO:0000313" key="3">
    <source>
        <dbReference type="EMBL" id="RMX01692.1"/>
    </source>
</evidence>
<proteinExistence type="predicted"/>
<evidence type="ECO:0000313" key="4">
    <source>
        <dbReference type="Proteomes" id="UP000267035"/>
    </source>
</evidence>
<evidence type="ECO:0000313" key="2">
    <source>
        <dbReference type="EMBL" id="RMX01415.1"/>
    </source>
</evidence>
<accession>A0A3M6QEV2</accession>
<dbReference type="EMBL" id="RDQL01000003">
    <property type="protein sequence ID" value="RMX01692.1"/>
    <property type="molecule type" value="Genomic_DNA"/>
</dbReference>
<dbReference type="AlphaFoldDB" id="A0A3M6QEV2"/>
<protein>
    <recommendedName>
        <fullName evidence="6">Transmembrane protein</fullName>
    </recommendedName>
</protein>
<accession>A0A3M6QGT9</accession>
<keyword evidence="1" id="KW-1133">Transmembrane helix</keyword>
<organism evidence="2 5">
    <name type="scientific">Allofranklinella schreckenbergeri</name>
    <dbReference type="NCBI Taxonomy" id="1076744"/>
    <lineage>
        <taxon>Bacteria</taxon>
        <taxon>Pseudomonadati</taxon>
        <taxon>Pseudomonadota</taxon>
        <taxon>Betaproteobacteria</taxon>
        <taxon>Burkholderiales</taxon>
        <taxon>Comamonadaceae</taxon>
        <taxon>Allofranklinella</taxon>
    </lineage>
</organism>
<sequence length="136" mass="15408">MPPNDDPIIDIPAREIDPETLDGLRLLSWISYGMHLAVAVCAVVPGLEPSMVLLLLALVLDLVKRDDALGTWQCSHFDWRIRSVGWAIVWYALTSPLYLLLYVPGKIAWFFVSLWFLVRIVKGMIAMNQQQIVEST</sequence>
<evidence type="ECO:0008006" key="6">
    <source>
        <dbReference type="Google" id="ProtNLM"/>
    </source>
</evidence>
<feature type="transmembrane region" description="Helical" evidence="1">
    <location>
        <begin position="36"/>
        <end position="63"/>
    </location>
</feature>
<dbReference type="EMBL" id="RDQM01000001">
    <property type="protein sequence ID" value="RMX01415.1"/>
    <property type="molecule type" value="Genomic_DNA"/>
</dbReference>
<keyword evidence="4" id="KW-1185">Reference proteome</keyword>
<evidence type="ECO:0000256" key="1">
    <source>
        <dbReference type="SAM" id="Phobius"/>
    </source>
</evidence>
<dbReference type="RefSeq" id="WP_122237186.1">
    <property type="nucleotide sequence ID" value="NZ_RDQL01000003.1"/>
</dbReference>
<dbReference type="Proteomes" id="UP000267035">
    <property type="component" value="Unassembled WGS sequence"/>
</dbReference>
<keyword evidence="1" id="KW-0472">Membrane</keyword>
<keyword evidence="1" id="KW-0812">Transmembrane</keyword>